<dbReference type="EMBL" id="JACAZH010000016">
    <property type="protein sequence ID" value="KAF7349231.1"/>
    <property type="molecule type" value="Genomic_DNA"/>
</dbReference>
<reference evidence="3" key="1">
    <citation type="submission" date="2020-05" db="EMBL/GenBank/DDBJ databases">
        <title>Mycena genomes resolve the evolution of fungal bioluminescence.</title>
        <authorList>
            <person name="Tsai I.J."/>
        </authorList>
    </citation>
    <scope>NUCLEOTIDE SEQUENCE</scope>
    <source>
        <strain evidence="3">160909Yilan</strain>
    </source>
</reference>
<proteinExistence type="predicted"/>
<evidence type="ECO:0000313" key="4">
    <source>
        <dbReference type="Proteomes" id="UP000623467"/>
    </source>
</evidence>
<comment type="caution">
    <text evidence="3">The sequence shown here is derived from an EMBL/GenBank/DDBJ whole genome shotgun (WGS) entry which is preliminary data.</text>
</comment>
<name>A0A8H6XZ52_9AGAR</name>
<evidence type="ECO:0000313" key="3">
    <source>
        <dbReference type="EMBL" id="KAF7349231.1"/>
    </source>
</evidence>
<keyword evidence="4" id="KW-1185">Reference proteome</keyword>
<dbReference type="PANTHER" id="PTHR43708">
    <property type="entry name" value="CONSERVED EXPRESSED OXIDOREDUCTASE (EUROFUNG)"/>
    <property type="match status" value="1"/>
</dbReference>
<sequence length="241" mass="25511">MTDSTSLAPGNKLIRVGVVGLSTSGWASMALAPALQHPSLASKYCLTAVSTRSDASAAASAKAYSTATNVVKPFSDLVMVSVRPAAHKEAALSAISAKKSLFLEWPAGLNLEETTEIAEAAKLQGVRTIIKEYVDGGKIGQIAMSPREYGFWGPRVNERNDHTISKDGGATMLEIALGHELDILTHMLGDFASVSATSSIIYPTATMFSLDSKCNTVSWVFLGVPSSQLPIRHQSAARNES</sequence>
<protein>
    <submittedName>
        <fullName evidence="3">NAD-binding Rossmann fold oxidoreductase</fullName>
    </submittedName>
</protein>
<accession>A0A8H6XZ52</accession>
<dbReference type="Pfam" id="PF22685">
    <property type="entry name" value="Gal80p_C-like"/>
    <property type="match status" value="1"/>
</dbReference>
<dbReference type="InterPro" id="IPR055080">
    <property type="entry name" value="Gal80p-like_C"/>
</dbReference>
<feature type="domain" description="Gfo/Idh/MocA-like oxidoreductase N-terminal" evidence="1">
    <location>
        <begin position="14"/>
        <end position="129"/>
    </location>
</feature>
<organism evidence="3 4">
    <name type="scientific">Mycena sanguinolenta</name>
    <dbReference type="NCBI Taxonomy" id="230812"/>
    <lineage>
        <taxon>Eukaryota</taxon>
        <taxon>Fungi</taxon>
        <taxon>Dikarya</taxon>
        <taxon>Basidiomycota</taxon>
        <taxon>Agaricomycotina</taxon>
        <taxon>Agaricomycetes</taxon>
        <taxon>Agaricomycetidae</taxon>
        <taxon>Agaricales</taxon>
        <taxon>Marasmiineae</taxon>
        <taxon>Mycenaceae</taxon>
        <taxon>Mycena</taxon>
    </lineage>
</organism>
<dbReference type="InterPro" id="IPR036291">
    <property type="entry name" value="NAD(P)-bd_dom_sf"/>
</dbReference>
<dbReference type="SUPFAM" id="SSF51735">
    <property type="entry name" value="NAD(P)-binding Rossmann-fold domains"/>
    <property type="match status" value="1"/>
</dbReference>
<dbReference type="InterPro" id="IPR000683">
    <property type="entry name" value="Gfo/Idh/MocA-like_OxRdtase_N"/>
</dbReference>
<evidence type="ECO:0000259" key="2">
    <source>
        <dbReference type="Pfam" id="PF22685"/>
    </source>
</evidence>
<dbReference type="OrthoDB" id="64915at2759"/>
<dbReference type="Gene3D" id="3.40.50.720">
    <property type="entry name" value="NAD(P)-binding Rossmann-like Domain"/>
    <property type="match status" value="1"/>
</dbReference>
<dbReference type="Pfam" id="PF01408">
    <property type="entry name" value="GFO_IDH_MocA"/>
    <property type="match status" value="1"/>
</dbReference>
<dbReference type="InterPro" id="IPR051317">
    <property type="entry name" value="Gfo/Idh/MocA_oxidoreduct"/>
</dbReference>
<evidence type="ECO:0000259" key="1">
    <source>
        <dbReference type="Pfam" id="PF01408"/>
    </source>
</evidence>
<dbReference type="GO" id="GO:0000166">
    <property type="term" value="F:nucleotide binding"/>
    <property type="evidence" value="ECO:0007669"/>
    <property type="project" value="InterPro"/>
</dbReference>
<dbReference type="AlphaFoldDB" id="A0A8H6XZ52"/>
<dbReference type="PANTHER" id="PTHR43708:SF1">
    <property type="entry name" value="GALACTOSE_LACTOSE METABOLISM REGULATORY PROTEIN GAL80"/>
    <property type="match status" value="1"/>
</dbReference>
<feature type="domain" description="Gal80p-like C-terminal" evidence="2">
    <location>
        <begin position="130"/>
        <end position="206"/>
    </location>
</feature>
<dbReference type="Gene3D" id="3.30.360.10">
    <property type="entry name" value="Dihydrodipicolinate Reductase, domain 2"/>
    <property type="match status" value="1"/>
</dbReference>
<gene>
    <name evidence="3" type="ORF">MSAN_01712500</name>
</gene>
<dbReference type="Proteomes" id="UP000623467">
    <property type="component" value="Unassembled WGS sequence"/>
</dbReference>